<dbReference type="Pfam" id="PF00881">
    <property type="entry name" value="Nitroreductase"/>
    <property type="match status" value="1"/>
</dbReference>
<dbReference type="Gene3D" id="3.40.109.10">
    <property type="entry name" value="NADH Oxidase"/>
    <property type="match status" value="1"/>
</dbReference>
<accession>A0A0M6XKP0</accession>
<proteinExistence type="inferred from homology"/>
<evidence type="ECO:0000256" key="7">
    <source>
        <dbReference type="PIRNR" id="PIRNR000232"/>
    </source>
</evidence>
<feature type="binding site" description="in other chain" evidence="8">
    <location>
        <begin position="17"/>
        <end position="19"/>
    </location>
    <ligand>
        <name>FMN</name>
        <dbReference type="ChEBI" id="CHEBI:58210"/>
        <note>ligand shared between dimeric partners</note>
    </ligand>
</feature>
<feature type="domain" description="Nitroreductase" evidence="9">
    <location>
        <begin position="26"/>
        <end position="171"/>
    </location>
</feature>
<evidence type="ECO:0000256" key="5">
    <source>
        <dbReference type="ARBA" id="ARBA00023002"/>
    </source>
</evidence>
<evidence type="ECO:0000313" key="11">
    <source>
        <dbReference type="Proteomes" id="UP000048908"/>
    </source>
</evidence>
<dbReference type="EMBL" id="CXPG01000009">
    <property type="protein sequence ID" value="CTQ31498.1"/>
    <property type="molecule type" value="Genomic_DNA"/>
</dbReference>
<dbReference type="PANTHER" id="PTHR43821:SF1">
    <property type="entry name" value="NAD(P)H NITROREDUCTASE YDJA-RELATED"/>
    <property type="match status" value="1"/>
</dbReference>
<keyword evidence="11" id="KW-1185">Reference proteome</keyword>
<dbReference type="OrthoDB" id="9804207at2"/>
<evidence type="ECO:0000313" key="10">
    <source>
        <dbReference type="EMBL" id="CTQ31498.1"/>
    </source>
</evidence>
<dbReference type="InterPro" id="IPR052530">
    <property type="entry name" value="NAD(P)H_nitroreductase"/>
</dbReference>
<feature type="binding site" description="in other chain" evidence="8">
    <location>
        <begin position="140"/>
        <end position="142"/>
    </location>
    <ligand>
        <name>FMN</name>
        <dbReference type="ChEBI" id="CHEBI:58210"/>
        <note>ligand shared between dimeric partners</note>
    </ligand>
</feature>
<evidence type="ECO:0000256" key="3">
    <source>
        <dbReference type="ARBA" id="ARBA00022643"/>
    </source>
</evidence>
<evidence type="ECO:0000256" key="8">
    <source>
        <dbReference type="PIRSR" id="PIRSR000232-1"/>
    </source>
</evidence>
<dbReference type="CDD" id="cd02135">
    <property type="entry name" value="YdjA-like"/>
    <property type="match status" value="1"/>
</dbReference>
<dbReference type="InterPro" id="IPR029479">
    <property type="entry name" value="Nitroreductase"/>
</dbReference>
<comment type="cofactor">
    <cofactor evidence="8">
        <name>FMN</name>
        <dbReference type="ChEBI" id="CHEBI:58210"/>
    </cofactor>
    <text evidence="8">Binds 1 FMN per subunit.</text>
</comment>
<evidence type="ECO:0000256" key="2">
    <source>
        <dbReference type="ARBA" id="ARBA00022630"/>
    </source>
</evidence>
<evidence type="ECO:0000259" key="9">
    <source>
        <dbReference type="Pfam" id="PF00881"/>
    </source>
</evidence>
<feature type="binding site" evidence="8">
    <location>
        <position position="44"/>
    </location>
    <ligand>
        <name>FMN</name>
        <dbReference type="ChEBI" id="CHEBI:58210"/>
        <note>ligand shared between dimeric partners</note>
    </ligand>
</feature>
<dbReference type="AlphaFoldDB" id="A0A0M6XKP0"/>
<gene>
    <name evidence="10" type="primary">ydjA</name>
    <name evidence="10" type="ORF">JAN5088_00256</name>
</gene>
<dbReference type="STRING" id="282197.SAMN04488517_101161"/>
<keyword evidence="5 7" id="KW-0560">Oxidoreductase</keyword>
<evidence type="ECO:0000256" key="1">
    <source>
        <dbReference type="ARBA" id="ARBA00007118"/>
    </source>
</evidence>
<dbReference type="SUPFAM" id="SSF55469">
    <property type="entry name" value="FMN-dependent nitroreductase-like"/>
    <property type="match status" value="1"/>
</dbReference>
<dbReference type="GO" id="GO:0016491">
    <property type="term" value="F:oxidoreductase activity"/>
    <property type="evidence" value="ECO:0007669"/>
    <property type="project" value="UniProtKB-UniRule"/>
</dbReference>
<keyword evidence="3 7" id="KW-0288">FMN</keyword>
<keyword evidence="4 7" id="KW-0521">NADP</keyword>
<dbReference type="Proteomes" id="UP000048908">
    <property type="component" value="Unassembled WGS sequence"/>
</dbReference>
<reference evidence="10 11" key="1">
    <citation type="submission" date="2015-07" db="EMBL/GenBank/DDBJ databases">
        <authorList>
            <person name="Noorani M."/>
        </authorList>
    </citation>
    <scope>NUCLEOTIDE SEQUENCE [LARGE SCALE GENOMIC DNA]</scope>
    <source>
        <strain evidence="10 11">CECT 5088</strain>
    </source>
</reference>
<dbReference type="PANTHER" id="PTHR43821">
    <property type="entry name" value="NAD(P)H NITROREDUCTASE YDJA-RELATED"/>
    <property type="match status" value="1"/>
</dbReference>
<protein>
    <recommendedName>
        <fullName evidence="7">Putative NAD(P)H nitroreductase</fullName>
        <ecNumber evidence="7">1.-.-.-</ecNumber>
    </recommendedName>
</protein>
<dbReference type="PIRSF" id="PIRSF000232">
    <property type="entry name" value="YdjA"/>
    <property type="match status" value="1"/>
</dbReference>
<evidence type="ECO:0000256" key="6">
    <source>
        <dbReference type="ARBA" id="ARBA00023027"/>
    </source>
</evidence>
<sequence>MTPLAPRPDTMEFLLTRRSRPAKTLAEPAPDRAAMEPILTAALRVPDHGKLEPWRLIVLERAALDRLAGLTARLGAERGMPPEKLAKEQAMFRDAPLIVAVVASPADSEKVPEVEQTLSAGAVCLSLVNAAMASGWGANWLTGWTALDRTWLDDGLDLGPREWVAGFIVIGTETTVPSDRPRPDLSARADWRDA</sequence>
<dbReference type="InterPro" id="IPR026021">
    <property type="entry name" value="YdjA-like"/>
</dbReference>
<organism evidence="10 11">
    <name type="scientific">Jannaschia rubra</name>
    <dbReference type="NCBI Taxonomy" id="282197"/>
    <lineage>
        <taxon>Bacteria</taxon>
        <taxon>Pseudomonadati</taxon>
        <taxon>Pseudomonadota</taxon>
        <taxon>Alphaproteobacteria</taxon>
        <taxon>Rhodobacterales</taxon>
        <taxon>Roseobacteraceae</taxon>
        <taxon>Jannaschia</taxon>
    </lineage>
</organism>
<dbReference type="EC" id="1.-.-.-" evidence="7"/>
<comment type="similarity">
    <text evidence="1 7">Belongs to the nitroreductase family.</text>
</comment>
<dbReference type="RefSeq" id="WP_055680979.1">
    <property type="nucleotide sequence ID" value="NZ_CXPG01000009.1"/>
</dbReference>
<dbReference type="InterPro" id="IPR000415">
    <property type="entry name" value="Nitroreductase-like"/>
</dbReference>
<keyword evidence="6 7" id="KW-0520">NAD</keyword>
<feature type="binding site" evidence="8">
    <location>
        <position position="48"/>
    </location>
    <ligand>
        <name>FMN</name>
        <dbReference type="ChEBI" id="CHEBI:58210"/>
        <note>ligand shared between dimeric partners</note>
    </ligand>
</feature>
<name>A0A0M6XKP0_9RHOB</name>
<evidence type="ECO:0000256" key="4">
    <source>
        <dbReference type="ARBA" id="ARBA00022857"/>
    </source>
</evidence>
<keyword evidence="2 7" id="KW-0285">Flavoprotein</keyword>